<dbReference type="Pfam" id="PF08386">
    <property type="entry name" value="Abhydrolase_4"/>
    <property type="match status" value="1"/>
</dbReference>
<dbReference type="Proteomes" id="UP000799424">
    <property type="component" value="Unassembled WGS sequence"/>
</dbReference>
<dbReference type="PANTHER" id="PTHR43248">
    <property type="entry name" value="2-SUCCINYL-6-HYDROXY-2,4-CYCLOHEXADIENE-1-CARBOXYLATE SYNTHASE"/>
    <property type="match status" value="1"/>
</dbReference>
<dbReference type="AlphaFoldDB" id="A0A6A7AKV4"/>
<organism evidence="4 5">
    <name type="scientific">Ophiobolus disseminans</name>
    <dbReference type="NCBI Taxonomy" id="1469910"/>
    <lineage>
        <taxon>Eukaryota</taxon>
        <taxon>Fungi</taxon>
        <taxon>Dikarya</taxon>
        <taxon>Ascomycota</taxon>
        <taxon>Pezizomycotina</taxon>
        <taxon>Dothideomycetes</taxon>
        <taxon>Pleosporomycetidae</taxon>
        <taxon>Pleosporales</taxon>
        <taxon>Pleosporineae</taxon>
        <taxon>Phaeosphaeriaceae</taxon>
        <taxon>Ophiobolus</taxon>
    </lineage>
</organism>
<proteinExistence type="inferred from homology"/>
<evidence type="ECO:0000313" key="4">
    <source>
        <dbReference type="EMBL" id="KAF2833911.1"/>
    </source>
</evidence>
<keyword evidence="5" id="KW-1185">Reference proteome</keyword>
<protein>
    <recommendedName>
        <fullName evidence="3">Peptidase S33 tripeptidyl aminopeptidase-like C-terminal domain-containing protein</fullName>
    </recommendedName>
</protein>
<comment type="similarity">
    <text evidence="1">Belongs to the peptidase S33 family.</text>
</comment>
<evidence type="ECO:0000256" key="1">
    <source>
        <dbReference type="ARBA" id="ARBA00010088"/>
    </source>
</evidence>
<dbReference type="SUPFAM" id="SSF53474">
    <property type="entry name" value="alpha/beta-Hydrolases"/>
    <property type="match status" value="1"/>
</dbReference>
<reference evidence="4" key="1">
    <citation type="journal article" date="2020" name="Stud. Mycol.">
        <title>101 Dothideomycetes genomes: a test case for predicting lifestyles and emergence of pathogens.</title>
        <authorList>
            <person name="Haridas S."/>
            <person name="Albert R."/>
            <person name="Binder M."/>
            <person name="Bloem J."/>
            <person name="Labutti K."/>
            <person name="Salamov A."/>
            <person name="Andreopoulos B."/>
            <person name="Baker S."/>
            <person name="Barry K."/>
            <person name="Bills G."/>
            <person name="Bluhm B."/>
            <person name="Cannon C."/>
            <person name="Castanera R."/>
            <person name="Culley D."/>
            <person name="Daum C."/>
            <person name="Ezra D."/>
            <person name="Gonzalez J."/>
            <person name="Henrissat B."/>
            <person name="Kuo A."/>
            <person name="Liang C."/>
            <person name="Lipzen A."/>
            <person name="Lutzoni F."/>
            <person name="Magnuson J."/>
            <person name="Mondo S."/>
            <person name="Nolan M."/>
            <person name="Ohm R."/>
            <person name="Pangilinan J."/>
            <person name="Park H.-J."/>
            <person name="Ramirez L."/>
            <person name="Alfaro M."/>
            <person name="Sun H."/>
            <person name="Tritt A."/>
            <person name="Yoshinaga Y."/>
            <person name="Zwiers L.-H."/>
            <person name="Turgeon B."/>
            <person name="Goodwin S."/>
            <person name="Spatafora J."/>
            <person name="Crous P."/>
            <person name="Grigoriev I."/>
        </authorList>
    </citation>
    <scope>NUCLEOTIDE SEQUENCE</scope>
    <source>
        <strain evidence="4">CBS 113818</strain>
    </source>
</reference>
<dbReference type="InterPro" id="IPR051601">
    <property type="entry name" value="Serine_prot/Carboxylest_S33"/>
</dbReference>
<dbReference type="EMBL" id="MU006216">
    <property type="protein sequence ID" value="KAF2833911.1"/>
    <property type="molecule type" value="Genomic_DNA"/>
</dbReference>
<evidence type="ECO:0000259" key="3">
    <source>
        <dbReference type="Pfam" id="PF08386"/>
    </source>
</evidence>
<feature type="domain" description="Peptidase S33 tripeptidyl aminopeptidase-like C-terminal" evidence="3">
    <location>
        <begin position="332"/>
        <end position="425"/>
    </location>
</feature>
<dbReference type="OrthoDB" id="425534at2759"/>
<dbReference type="GO" id="GO:0016787">
    <property type="term" value="F:hydrolase activity"/>
    <property type="evidence" value="ECO:0007669"/>
    <property type="project" value="UniProtKB-KW"/>
</dbReference>
<keyword evidence="2" id="KW-0378">Hydrolase</keyword>
<dbReference type="Gene3D" id="3.40.50.1820">
    <property type="entry name" value="alpha/beta hydrolase"/>
    <property type="match status" value="1"/>
</dbReference>
<evidence type="ECO:0000256" key="2">
    <source>
        <dbReference type="ARBA" id="ARBA00022801"/>
    </source>
</evidence>
<dbReference type="InterPro" id="IPR013595">
    <property type="entry name" value="Pept_S33_TAP-like_C"/>
</dbReference>
<gene>
    <name evidence="4" type="ORF">CC86DRAFT_278852</name>
</gene>
<accession>A0A6A7AKV4</accession>
<evidence type="ECO:0000313" key="5">
    <source>
        <dbReference type="Proteomes" id="UP000799424"/>
    </source>
</evidence>
<name>A0A6A7AKV4_9PLEO</name>
<dbReference type="PANTHER" id="PTHR43248:SF25">
    <property type="entry name" value="AB HYDROLASE-1 DOMAIN-CONTAINING PROTEIN-RELATED"/>
    <property type="match status" value="1"/>
</dbReference>
<sequence length="434" mass="47479">MVLNELVKVHSTVGTANNIIGFDPRGVNNSGPDLSCVTGGQETYGLYSGFDTTLDVTDKRSYSEIYAKAAAFGEFCTKAHSSANDTAKYANTIATAGDMLRYIESLAKSHGQDPKKSQLWYYGGSYGSVLGTTYASLFPDRVGRLIVDGIADAEDYYRGEWSAGLVDADEAFRYFFQTCFDAGRNGTCPFWAESPAAIERRLDAIIEDITLHPIPFFNEVPAIFTVTDLKMFLAQVPYDPLLLYINLAHTLVQLEQRNPNPLAVALGLGKGSSDCITEKKPAFFEPPRFIACTDANGRYNLSAYDAWVGHANRMAKQSKYMGEWWATITGVQCHKLDIRAPDTQVFNGYPNASHTSNPLLFISTTVDPVTPLRAAEKTVKRFGGAGLLVQNSVGHVSISAHSNCTSAWVQHYLATGQLPPNGTRCEPDSVPFKN</sequence>
<dbReference type="InterPro" id="IPR029058">
    <property type="entry name" value="AB_hydrolase_fold"/>
</dbReference>